<dbReference type="InterPro" id="IPR000933">
    <property type="entry name" value="Glyco_hydro_29"/>
</dbReference>
<dbReference type="SUPFAM" id="SSF49785">
    <property type="entry name" value="Galactose-binding domain-like"/>
    <property type="match status" value="2"/>
</dbReference>
<dbReference type="PANTHER" id="PTHR10030">
    <property type="entry name" value="ALPHA-L-FUCOSIDASE"/>
    <property type="match status" value="1"/>
</dbReference>
<dbReference type="AlphaFoldDB" id="A0A9D2AHR1"/>
<dbReference type="GO" id="GO:0004560">
    <property type="term" value="F:alpha-L-fucosidase activity"/>
    <property type="evidence" value="ECO:0007669"/>
    <property type="project" value="InterPro"/>
</dbReference>
<sequence length="720" mass="79946">MIKEILTLAAAATAVCSLPLNAAEPPKPCGAVPTKQQVDWLRMEWYAFVHFGLNTYTNREWGYGDEKPDLFKPGHFDADAIVSTFKKAGMTGMIYTAKHHDGWCAWPTKTTEHNITKSPWKDGKGDVVKEFAQACKKHGIKFGTYLSPWDRNCAEYGRKGYLKVYYAQIRELLTNYGPIFEIWFDGANGGDGFYGGAREKRNIGNADKYYNFEEVVRIIRSIQPDCIIWGAGGHGDVTWGGSEKGHVRLPLWNPTNMGKKNEKWISLEGDTPINHAGWFWHPGQSSKVKSPEVLMQVYLDSVGRGANLILNVAPDRDGRLDPADVASLLKFGENRRRLISNDYALGGKVEASEVRGNDKRFGGDKLTDGDIESYWCPNDGTTSGELVVTLDKPVTFDVVRIREQIRLGQRVKDYRIEAFVDGEWKVVDPGAKELMANQQGKPDKDKLTAPQKTIGNQALRRLDAPVTTDRVKLVITDARACPCISELSLLRMPREIKAPTISRKGAEVSIESLEGYEIIYTTDGSEPTVKSKVFDGSLKAPRTCTIKAAYRDTKDGEIGSTGAVSFGEAKVGWKSKTGEDAIDDNPNTFWKGEKAGDSMVIDLGRTTTINAFSYLPRQDGKFEGMTDQYVFAVSADGESWRKVAEGEFSNLRANPIELKVDLDKRVKARYVRFTGKRALEGQGVTAAEINVFSPEGKASSGKKAKKAKKSKKSKKSRRNK</sequence>
<dbReference type="GO" id="GO:0005764">
    <property type="term" value="C:lysosome"/>
    <property type="evidence" value="ECO:0007669"/>
    <property type="project" value="TreeGrafter"/>
</dbReference>
<proteinExistence type="inferred from homology"/>
<dbReference type="InterPro" id="IPR000421">
    <property type="entry name" value="FA58C"/>
</dbReference>
<dbReference type="GO" id="GO:0006004">
    <property type="term" value="P:fucose metabolic process"/>
    <property type="evidence" value="ECO:0007669"/>
    <property type="project" value="TreeGrafter"/>
</dbReference>
<feature type="chain" id="PRO_5038713328" description="alpha-L-fucosidase" evidence="7">
    <location>
        <begin position="23"/>
        <end position="720"/>
    </location>
</feature>
<dbReference type="EMBL" id="DXFQ01000057">
    <property type="protein sequence ID" value="HIX19671.1"/>
    <property type="molecule type" value="Genomic_DNA"/>
</dbReference>
<reference evidence="9" key="1">
    <citation type="journal article" date="2021" name="PeerJ">
        <title>Extensive microbial diversity within the chicken gut microbiome revealed by metagenomics and culture.</title>
        <authorList>
            <person name="Gilroy R."/>
            <person name="Ravi A."/>
            <person name="Getino M."/>
            <person name="Pursley I."/>
            <person name="Horton D.L."/>
            <person name="Alikhan N.F."/>
            <person name="Baker D."/>
            <person name="Gharbi K."/>
            <person name="Hall N."/>
            <person name="Watson M."/>
            <person name="Adriaenssens E.M."/>
            <person name="Foster-Nyarko E."/>
            <person name="Jarju S."/>
            <person name="Secka A."/>
            <person name="Antonio M."/>
            <person name="Oren A."/>
            <person name="Chaudhuri R.R."/>
            <person name="La Ragione R."/>
            <person name="Hildebrand F."/>
            <person name="Pallen M.J."/>
        </authorList>
    </citation>
    <scope>NUCLEOTIDE SEQUENCE</scope>
    <source>
        <strain evidence="9">14975</strain>
    </source>
</reference>
<feature type="domain" description="F5/8 type C" evidence="8">
    <location>
        <begin position="544"/>
        <end position="694"/>
    </location>
</feature>
<feature type="compositionally biased region" description="Basic residues" evidence="6">
    <location>
        <begin position="700"/>
        <end position="720"/>
    </location>
</feature>
<dbReference type="GO" id="GO:0016139">
    <property type="term" value="P:glycoside catabolic process"/>
    <property type="evidence" value="ECO:0007669"/>
    <property type="project" value="TreeGrafter"/>
</dbReference>
<evidence type="ECO:0000256" key="2">
    <source>
        <dbReference type="ARBA" id="ARBA00012662"/>
    </source>
</evidence>
<dbReference type="Gene3D" id="3.20.20.80">
    <property type="entry name" value="Glycosidases"/>
    <property type="match status" value="1"/>
</dbReference>
<protein>
    <recommendedName>
        <fullName evidence="2">alpha-L-fucosidase</fullName>
        <ecNumber evidence="2">3.2.1.51</ecNumber>
    </recommendedName>
</protein>
<gene>
    <name evidence="9" type="ORF">H9862_03600</name>
</gene>
<dbReference type="Pfam" id="PF13290">
    <property type="entry name" value="CHB_HEX_C_1"/>
    <property type="match status" value="1"/>
</dbReference>
<dbReference type="Proteomes" id="UP000823964">
    <property type="component" value="Unassembled WGS sequence"/>
</dbReference>
<dbReference type="SMART" id="SM00812">
    <property type="entry name" value="Alpha_L_fucos"/>
    <property type="match status" value="1"/>
</dbReference>
<keyword evidence="5" id="KW-0326">Glycosidase</keyword>
<dbReference type="Pfam" id="PF01120">
    <property type="entry name" value="Alpha_L_fucos"/>
    <property type="match status" value="1"/>
</dbReference>
<evidence type="ECO:0000256" key="4">
    <source>
        <dbReference type="ARBA" id="ARBA00022801"/>
    </source>
</evidence>
<evidence type="ECO:0000259" key="8">
    <source>
        <dbReference type="PROSITE" id="PS50022"/>
    </source>
</evidence>
<dbReference type="EC" id="3.2.1.51" evidence="2"/>
<name>A0A9D2AHR1_9BACT</name>
<keyword evidence="3 7" id="KW-0732">Signal</keyword>
<dbReference type="InterPro" id="IPR017853">
    <property type="entry name" value="GH"/>
</dbReference>
<evidence type="ECO:0000256" key="6">
    <source>
        <dbReference type="SAM" id="MobiDB-lite"/>
    </source>
</evidence>
<comment type="similarity">
    <text evidence="1">Belongs to the glycosyl hydrolase 29 family.</text>
</comment>
<dbReference type="Gene3D" id="2.60.120.260">
    <property type="entry name" value="Galactose-binding domain-like"/>
    <property type="match status" value="2"/>
</dbReference>
<reference evidence="9" key="2">
    <citation type="submission" date="2021-04" db="EMBL/GenBank/DDBJ databases">
        <authorList>
            <person name="Gilroy R."/>
        </authorList>
    </citation>
    <scope>NUCLEOTIDE SEQUENCE</scope>
    <source>
        <strain evidence="9">14975</strain>
    </source>
</reference>
<evidence type="ECO:0000313" key="10">
    <source>
        <dbReference type="Proteomes" id="UP000823964"/>
    </source>
</evidence>
<feature type="region of interest" description="Disordered" evidence="6">
    <location>
        <begin position="695"/>
        <end position="720"/>
    </location>
</feature>
<comment type="caution">
    <text evidence="9">The sequence shown here is derived from an EMBL/GenBank/DDBJ whole genome shotgun (WGS) entry which is preliminary data.</text>
</comment>
<dbReference type="Pfam" id="PF00754">
    <property type="entry name" value="F5_F8_type_C"/>
    <property type="match status" value="2"/>
</dbReference>
<dbReference type="InterPro" id="IPR059177">
    <property type="entry name" value="GH29D-like_dom"/>
</dbReference>
<evidence type="ECO:0000256" key="1">
    <source>
        <dbReference type="ARBA" id="ARBA00007951"/>
    </source>
</evidence>
<accession>A0A9D2AHR1</accession>
<evidence type="ECO:0000256" key="3">
    <source>
        <dbReference type="ARBA" id="ARBA00022729"/>
    </source>
</evidence>
<keyword evidence="4" id="KW-0378">Hydrolase</keyword>
<dbReference type="PANTHER" id="PTHR10030:SF37">
    <property type="entry name" value="ALPHA-L-FUCOSIDASE-RELATED"/>
    <property type="match status" value="1"/>
</dbReference>
<dbReference type="PROSITE" id="PS50022">
    <property type="entry name" value="FA58C_3"/>
    <property type="match status" value="2"/>
</dbReference>
<feature type="domain" description="F5/8 type C" evidence="8">
    <location>
        <begin position="326"/>
        <end position="492"/>
    </location>
</feature>
<evidence type="ECO:0000313" key="9">
    <source>
        <dbReference type="EMBL" id="HIX19671.1"/>
    </source>
</evidence>
<dbReference type="InterPro" id="IPR057739">
    <property type="entry name" value="Glyco_hydro_29_N"/>
</dbReference>
<organism evidence="9 10">
    <name type="scientific">Candidatus Akkermansia intestinigallinarum</name>
    <dbReference type="NCBI Taxonomy" id="2838431"/>
    <lineage>
        <taxon>Bacteria</taxon>
        <taxon>Pseudomonadati</taxon>
        <taxon>Verrucomicrobiota</taxon>
        <taxon>Verrucomicrobiia</taxon>
        <taxon>Verrucomicrobiales</taxon>
        <taxon>Akkermansiaceae</taxon>
        <taxon>Akkermansia</taxon>
    </lineage>
</organism>
<dbReference type="InterPro" id="IPR008979">
    <property type="entry name" value="Galactose-bd-like_sf"/>
</dbReference>
<evidence type="ECO:0000256" key="7">
    <source>
        <dbReference type="SAM" id="SignalP"/>
    </source>
</evidence>
<dbReference type="SUPFAM" id="SSF51445">
    <property type="entry name" value="(Trans)glycosidases"/>
    <property type="match status" value="1"/>
</dbReference>
<evidence type="ECO:0000256" key="5">
    <source>
        <dbReference type="ARBA" id="ARBA00023295"/>
    </source>
</evidence>
<feature type="signal peptide" evidence="7">
    <location>
        <begin position="1"/>
        <end position="22"/>
    </location>
</feature>